<keyword evidence="4" id="KW-0336">GPI-anchor</keyword>
<reference evidence="15" key="1">
    <citation type="submission" date="2025-08" db="UniProtKB">
        <authorList>
            <consortium name="RefSeq"/>
        </authorList>
    </citation>
    <scope>IDENTIFICATION</scope>
</reference>
<dbReference type="GO" id="GO:0042277">
    <property type="term" value="F:peptide binding"/>
    <property type="evidence" value="ECO:0007669"/>
    <property type="project" value="TreeGrafter"/>
</dbReference>
<dbReference type="Proteomes" id="UP000504615">
    <property type="component" value="Unplaced"/>
</dbReference>
<dbReference type="InterPro" id="IPR014782">
    <property type="entry name" value="Peptidase_M1_dom"/>
</dbReference>
<dbReference type="GO" id="GO:0005615">
    <property type="term" value="C:extracellular space"/>
    <property type="evidence" value="ECO:0007669"/>
    <property type="project" value="TreeGrafter"/>
</dbReference>
<proteinExistence type="inferred from homology"/>
<dbReference type="Gene3D" id="1.10.390.10">
    <property type="entry name" value="Neutral Protease Domain 2"/>
    <property type="match status" value="2"/>
</dbReference>
<dbReference type="SUPFAM" id="SSF63737">
    <property type="entry name" value="Leukotriene A4 hydrolase N-terminal domain"/>
    <property type="match status" value="1"/>
</dbReference>
<evidence type="ECO:0000256" key="2">
    <source>
        <dbReference type="ARBA" id="ARBA00004609"/>
    </source>
</evidence>
<dbReference type="SUPFAM" id="SSF55486">
    <property type="entry name" value="Metalloproteases ('zincins'), catalytic domain"/>
    <property type="match status" value="1"/>
</dbReference>
<dbReference type="GO" id="GO:0005737">
    <property type="term" value="C:cytoplasm"/>
    <property type="evidence" value="ECO:0007669"/>
    <property type="project" value="TreeGrafter"/>
</dbReference>
<comment type="subcellular location">
    <subcellularLocation>
        <location evidence="2">Cell membrane</location>
        <topology evidence="2">Lipid-anchor</topology>
        <topology evidence="2">GPI-anchor</topology>
    </subcellularLocation>
</comment>
<dbReference type="GO" id="GO:0005886">
    <property type="term" value="C:plasma membrane"/>
    <property type="evidence" value="ECO:0007669"/>
    <property type="project" value="UniProtKB-SubCell"/>
</dbReference>
<dbReference type="Gene3D" id="2.60.40.1730">
    <property type="entry name" value="tricorn interacting facor f3 domain"/>
    <property type="match status" value="1"/>
</dbReference>
<evidence type="ECO:0000256" key="8">
    <source>
        <dbReference type="ARBA" id="ARBA00022833"/>
    </source>
</evidence>
<dbReference type="GeneID" id="105427265"/>
<dbReference type="GO" id="GO:0070006">
    <property type="term" value="F:metalloaminopeptidase activity"/>
    <property type="evidence" value="ECO:0007669"/>
    <property type="project" value="TreeGrafter"/>
</dbReference>
<keyword evidence="9" id="KW-0482">Metalloprotease</keyword>
<comment type="similarity">
    <text evidence="3">Belongs to the peptidase M1 family.</text>
</comment>
<dbReference type="PANTHER" id="PTHR11533:SF299">
    <property type="entry name" value="AMINOPEPTIDASE"/>
    <property type="match status" value="1"/>
</dbReference>
<evidence type="ECO:0000256" key="10">
    <source>
        <dbReference type="ARBA" id="ARBA00023288"/>
    </source>
</evidence>
<dbReference type="InterPro" id="IPR024571">
    <property type="entry name" value="ERAP1-like_C_dom"/>
</dbReference>
<dbReference type="InterPro" id="IPR001930">
    <property type="entry name" value="Peptidase_M1"/>
</dbReference>
<sequence length="778" mass="91738">MSLHSANLEITKFMLSKIIDKYKRAYVGGNIICYIHEQQMVVLDFFNALSPGKYILRITYKGVIANDIGGFIKISYRNAAGDKKWLITTNNSATGMRRLFPCWDEPGLKAIFNIAIRHDQRYYVLSNTDVVYISTSEISSMRMSYFAKTPKIPTYRIAILLFDKNDYIHISPRKPIENLKLERKWTNAQWNKILIDIVTNIVESKWQQPRESLLKHQYAVAGLTDDGVDKLHFVLYRKRDITYNKEIDPVARKIELSRIIGRKIVGQLFGTAVSPSWWSYMWLNEGIATLFGVYIINQRLSVVAPFILRMLHHTVGDEIFQKGINVYMKRETGSLDDFWTVMQSVYDSQTMDLEKLSVKDLMNPWIQEKQYPILNVTEIFDTEWTKIVLETTSKNWTVSLTNQAYINLKRILPKFSLAREQKHFLAKCYNSEYNQFIIINRQQTGYYRVFYNRESWLRIIDYLNSENYTNINVLNRAQLIDDTFHLTISGELDSSVFWEVINYLKWETNYIAWYPMFKVIEHESHTLLFPNVNTTNFKMRLRKLLIPLLVNIGYEEKFNDDNLLKCLRQEALRWACVLGDSECKKYAEYKLQWHLSNPTENKLLPWWREWTFCNGLSVSSISLDQLFNDWDAMLKIKNLNVFKVVACYHDIYSLVSLLKTFKNYHISAYTEDNARTITIIKYNIDLFYYVIQRHANGLMNNILLNNLEEIKPKEMSTTAALITIINYTYSSKLLCEMQKWIHKTLANSLLQNTEHKIKMRLKKHYVDIIDDECKIILL</sequence>
<keyword evidence="10" id="KW-0449">Lipoprotein</keyword>
<dbReference type="GO" id="GO:0006508">
    <property type="term" value="P:proteolysis"/>
    <property type="evidence" value="ECO:0007669"/>
    <property type="project" value="UniProtKB-KW"/>
</dbReference>
<feature type="domain" description="Peptidase M1 membrane alanine aminopeptidase" evidence="11">
    <location>
        <begin position="230"/>
        <end position="298"/>
    </location>
</feature>
<dbReference type="InterPro" id="IPR050344">
    <property type="entry name" value="Peptidase_M1_aminopeptidases"/>
</dbReference>
<dbReference type="GO" id="GO:0098552">
    <property type="term" value="C:side of membrane"/>
    <property type="evidence" value="ECO:0007669"/>
    <property type="project" value="UniProtKB-KW"/>
</dbReference>
<evidence type="ECO:0000256" key="9">
    <source>
        <dbReference type="ARBA" id="ARBA00023049"/>
    </source>
</evidence>
<dbReference type="InterPro" id="IPR042097">
    <property type="entry name" value="Aminopeptidase_N-like_N_sf"/>
</dbReference>
<dbReference type="PANTHER" id="PTHR11533">
    <property type="entry name" value="PROTEASE M1 ZINC METALLOPROTEASE"/>
    <property type="match status" value="1"/>
</dbReference>
<dbReference type="InterPro" id="IPR045357">
    <property type="entry name" value="Aminopeptidase_N-like_N"/>
</dbReference>
<dbReference type="AlphaFoldDB" id="A0A6I9W9L0"/>
<evidence type="ECO:0000313" key="15">
    <source>
        <dbReference type="RefSeq" id="XP_011637238.2"/>
    </source>
</evidence>
<organism evidence="14 15">
    <name type="scientific">Pogonomyrmex barbatus</name>
    <name type="common">red harvester ant</name>
    <dbReference type="NCBI Taxonomy" id="144034"/>
    <lineage>
        <taxon>Eukaryota</taxon>
        <taxon>Metazoa</taxon>
        <taxon>Ecdysozoa</taxon>
        <taxon>Arthropoda</taxon>
        <taxon>Hexapoda</taxon>
        <taxon>Insecta</taxon>
        <taxon>Pterygota</taxon>
        <taxon>Neoptera</taxon>
        <taxon>Endopterygota</taxon>
        <taxon>Hymenoptera</taxon>
        <taxon>Apocrita</taxon>
        <taxon>Aculeata</taxon>
        <taxon>Formicoidea</taxon>
        <taxon>Formicidae</taxon>
        <taxon>Myrmicinae</taxon>
        <taxon>Pogonomyrmex</taxon>
    </lineage>
</organism>
<dbReference type="PRINTS" id="PR00756">
    <property type="entry name" value="ALADIPTASE"/>
</dbReference>
<evidence type="ECO:0000259" key="12">
    <source>
        <dbReference type="Pfam" id="PF11838"/>
    </source>
</evidence>
<evidence type="ECO:0000259" key="13">
    <source>
        <dbReference type="Pfam" id="PF17900"/>
    </source>
</evidence>
<dbReference type="Pfam" id="PF01433">
    <property type="entry name" value="Peptidase_M1"/>
    <property type="match status" value="1"/>
</dbReference>
<feature type="domain" description="ERAP1-like C-terminal" evidence="12">
    <location>
        <begin position="436"/>
        <end position="636"/>
    </location>
</feature>
<evidence type="ECO:0000256" key="1">
    <source>
        <dbReference type="ARBA" id="ARBA00001947"/>
    </source>
</evidence>
<dbReference type="RefSeq" id="XP_011637238.2">
    <property type="nucleotide sequence ID" value="XM_011638936.2"/>
</dbReference>
<keyword evidence="5" id="KW-0645">Protease</keyword>
<evidence type="ECO:0000259" key="11">
    <source>
        <dbReference type="Pfam" id="PF01433"/>
    </source>
</evidence>
<evidence type="ECO:0000256" key="3">
    <source>
        <dbReference type="ARBA" id="ARBA00010136"/>
    </source>
</evidence>
<evidence type="ECO:0000256" key="5">
    <source>
        <dbReference type="ARBA" id="ARBA00022670"/>
    </source>
</evidence>
<keyword evidence="6" id="KW-0479">Metal-binding</keyword>
<evidence type="ECO:0000256" key="7">
    <source>
        <dbReference type="ARBA" id="ARBA00022801"/>
    </source>
</evidence>
<accession>A0A6I9W9L0</accession>
<keyword evidence="14" id="KW-1185">Reference proteome</keyword>
<evidence type="ECO:0000256" key="6">
    <source>
        <dbReference type="ARBA" id="ARBA00022723"/>
    </source>
</evidence>
<dbReference type="GO" id="GO:0008270">
    <property type="term" value="F:zinc ion binding"/>
    <property type="evidence" value="ECO:0007669"/>
    <property type="project" value="InterPro"/>
</dbReference>
<keyword evidence="8" id="KW-0862">Zinc</keyword>
<dbReference type="Gene3D" id="1.25.50.20">
    <property type="match status" value="1"/>
</dbReference>
<dbReference type="InterPro" id="IPR027268">
    <property type="entry name" value="Peptidase_M4/M1_CTD_sf"/>
</dbReference>
<dbReference type="OrthoDB" id="10031169at2759"/>
<feature type="domain" description="Aminopeptidase N-like N-terminal" evidence="13">
    <location>
        <begin position="2"/>
        <end position="155"/>
    </location>
</feature>
<name>A0A6I9W9L0_9HYME</name>
<dbReference type="GO" id="GO:0043171">
    <property type="term" value="P:peptide catabolic process"/>
    <property type="evidence" value="ECO:0007669"/>
    <property type="project" value="TreeGrafter"/>
</dbReference>
<evidence type="ECO:0000256" key="4">
    <source>
        <dbReference type="ARBA" id="ARBA00022622"/>
    </source>
</evidence>
<comment type="cofactor">
    <cofactor evidence="1">
        <name>Zn(2+)</name>
        <dbReference type="ChEBI" id="CHEBI:29105"/>
    </cofactor>
</comment>
<dbReference type="Pfam" id="PF17900">
    <property type="entry name" value="Peptidase_M1_N"/>
    <property type="match status" value="1"/>
</dbReference>
<evidence type="ECO:0000313" key="14">
    <source>
        <dbReference type="Proteomes" id="UP000504615"/>
    </source>
</evidence>
<keyword evidence="4" id="KW-0472">Membrane</keyword>
<protein>
    <submittedName>
        <fullName evidence="15">Glutamyl aminopeptidase-like</fullName>
    </submittedName>
</protein>
<keyword evidence="4" id="KW-0325">Glycoprotein</keyword>
<dbReference type="Pfam" id="PF11838">
    <property type="entry name" value="ERAP1_C"/>
    <property type="match status" value="1"/>
</dbReference>
<keyword evidence="7" id="KW-0378">Hydrolase</keyword>
<gene>
    <name evidence="15" type="primary">LOC105427265</name>
</gene>
<dbReference type="KEGG" id="pbar:105427265"/>